<dbReference type="FunFam" id="3.40.50.300:FF:000016">
    <property type="entry name" value="Oligopeptide ABC transporter ATP-binding component"/>
    <property type="match status" value="1"/>
</dbReference>
<keyword evidence="2" id="KW-0813">Transport</keyword>
<dbReference type="GO" id="GO:0015833">
    <property type="term" value="P:peptide transport"/>
    <property type="evidence" value="ECO:0007669"/>
    <property type="project" value="InterPro"/>
</dbReference>
<comment type="similarity">
    <text evidence="1">Belongs to the ABC transporter superfamily.</text>
</comment>
<sequence length="326" mass="36776">MKYENLEKPLLEVKGLCKYYAAESNKILNKRKYIKVVEHIDLCIYPGEVFGLVGESGCGKSTFAKMLVDVITPTNGQISYKGKNYSAMSHQEKKEYHKQVQIIFQDPYSSLNPKKKIGWILEEPLKLHTELASQERKQKVEEILEVVGLDASFKGKYPNELSGGQRQRVSIAAALMLNPEIIIADESVSALDVSIQSQILNLMKKLQEEKNLTYLFISHDLNVVQYMSDRIGVMYFGKLVEVGSVDDIYHSPKHPYTKALLSSIPSVSGEKERERILLTGDVPDLSAPPGGCPFHTRCREMKESCKMECPGLVEIEKGHFVSCHYV</sequence>
<evidence type="ECO:0000259" key="5">
    <source>
        <dbReference type="PROSITE" id="PS50893"/>
    </source>
</evidence>
<organism evidence="6 7">
    <name type="scientific">Robinsoniella peoriensis</name>
    <dbReference type="NCBI Taxonomy" id="180332"/>
    <lineage>
        <taxon>Bacteria</taxon>
        <taxon>Bacillati</taxon>
        <taxon>Bacillota</taxon>
        <taxon>Clostridia</taxon>
        <taxon>Lachnospirales</taxon>
        <taxon>Lachnospiraceae</taxon>
        <taxon>Robinsoniella</taxon>
    </lineage>
</organism>
<protein>
    <submittedName>
        <fullName evidence="6">Stage 0 sporulation protein KE</fullName>
    </submittedName>
</protein>
<dbReference type="Pfam" id="PF00005">
    <property type="entry name" value="ABC_tran"/>
    <property type="match status" value="1"/>
</dbReference>
<dbReference type="EMBL" id="QGQD01000069">
    <property type="protein sequence ID" value="TLC99517.1"/>
    <property type="molecule type" value="Genomic_DNA"/>
</dbReference>
<keyword evidence="7" id="KW-1185">Reference proteome</keyword>
<keyword evidence="4" id="KW-0067">ATP-binding</keyword>
<dbReference type="PANTHER" id="PTHR43776:SF8">
    <property type="entry name" value="ABC TRANSPORTER, ATP-BINDING PROTEIN"/>
    <property type="match status" value="1"/>
</dbReference>
<dbReference type="GO" id="GO:0055085">
    <property type="term" value="P:transmembrane transport"/>
    <property type="evidence" value="ECO:0007669"/>
    <property type="project" value="UniProtKB-ARBA"/>
</dbReference>
<dbReference type="InterPro" id="IPR003593">
    <property type="entry name" value="AAA+_ATPase"/>
</dbReference>
<keyword evidence="3" id="KW-0547">Nucleotide-binding</keyword>
<dbReference type="AlphaFoldDB" id="A0A4V6HRL6"/>
<evidence type="ECO:0000313" key="7">
    <source>
        <dbReference type="Proteomes" id="UP000306509"/>
    </source>
</evidence>
<dbReference type="Gene3D" id="3.40.50.300">
    <property type="entry name" value="P-loop containing nucleotide triphosphate hydrolases"/>
    <property type="match status" value="1"/>
</dbReference>
<dbReference type="InterPro" id="IPR017871">
    <property type="entry name" value="ABC_transporter-like_CS"/>
</dbReference>
<dbReference type="PROSITE" id="PS50893">
    <property type="entry name" value="ABC_TRANSPORTER_2"/>
    <property type="match status" value="1"/>
</dbReference>
<dbReference type="InterPro" id="IPR013563">
    <property type="entry name" value="Oligopep_ABC_C"/>
</dbReference>
<evidence type="ECO:0000313" key="6">
    <source>
        <dbReference type="EMBL" id="TLC99517.1"/>
    </source>
</evidence>
<dbReference type="GO" id="GO:0005524">
    <property type="term" value="F:ATP binding"/>
    <property type="evidence" value="ECO:0007669"/>
    <property type="project" value="UniProtKB-KW"/>
</dbReference>
<dbReference type="Pfam" id="PF08352">
    <property type="entry name" value="oligo_HPY"/>
    <property type="match status" value="1"/>
</dbReference>
<dbReference type="InterPro" id="IPR003439">
    <property type="entry name" value="ABC_transporter-like_ATP-bd"/>
</dbReference>
<dbReference type="NCBIfam" id="TIGR01727">
    <property type="entry name" value="oligo_HPY"/>
    <property type="match status" value="1"/>
</dbReference>
<name>A0A4V6HRL6_9FIRM</name>
<feature type="domain" description="ABC transporter" evidence="5">
    <location>
        <begin position="11"/>
        <end position="261"/>
    </location>
</feature>
<gene>
    <name evidence="6" type="primary">oppF_3</name>
    <name evidence="6" type="ORF">DSM106044_03720</name>
</gene>
<dbReference type="InterPro" id="IPR050319">
    <property type="entry name" value="ABC_transp_ATP-bind"/>
</dbReference>
<dbReference type="PROSITE" id="PS00211">
    <property type="entry name" value="ABC_TRANSPORTER_1"/>
    <property type="match status" value="1"/>
</dbReference>
<accession>A0A4V6HRL6</accession>
<dbReference type="Proteomes" id="UP000306509">
    <property type="component" value="Unassembled WGS sequence"/>
</dbReference>
<dbReference type="CDD" id="cd03257">
    <property type="entry name" value="ABC_NikE_OppD_transporters"/>
    <property type="match status" value="1"/>
</dbReference>
<evidence type="ECO:0000256" key="1">
    <source>
        <dbReference type="ARBA" id="ARBA00005417"/>
    </source>
</evidence>
<proteinExistence type="inferred from homology"/>
<dbReference type="GO" id="GO:0016887">
    <property type="term" value="F:ATP hydrolysis activity"/>
    <property type="evidence" value="ECO:0007669"/>
    <property type="project" value="InterPro"/>
</dbReference>
<evidence type="ECO:0000256" key="2">
    <source>
        <dbReference type="ARBA" id="ARBA00022448"/>
    </source>
</evidence>
<evidence type="ECO:0000256" key="3">
    <source>
        <dbReference type="ARBA" id="ARBA00022741"/>
    </source>
</evidence>
<dbReference type="InterPro" id="IPR027417">
    <property type="entry name" value="P-loop_NTPase"/>
</dbReference>
<dbReference type="STRING" id="180332.GCA_000797495_01089"/>
<evidence type="ECO:0000256" key="4">
    <source>
        <dbReference type="ARBA" id="ARBA00022840"/>
    </source>
</evidence>
<reference evidence="6 7" key="1">
    <citation type="journal article" date="2019" name="Anaerobe">
        <title>Detection of Robinsoniella peoriensis in multiple bone samples of a trauma patient.</title>
        <authorList>
            <person name="Schrottner P."/>
            <person name="Hartwich K."/>
            <person name="Bunk B."/>
            <person name="Schober I."/>
            <person name="Helbig S."/>
            <person name="Rudolph W.W."/>
            <person name="Gunzer F."/>
        </authorList>
    </citation>
    <scope>NUCLEOTIDE SEQUENCE [LARGE SCALE GENOMIC DNA]</scope>
    <source>
        <strain evidence="6 7">DSM 106044</strain>
    </source>
</reference>
<comment type="caution">
    <text evidence="6">The sequence shown here is derived from an EMBL/GenBank/DDBJ whole genome shotgun (WGS) entry which is preliminary data.</text>
</comment>
<dbReference type="SMART" id="SM00382">
    <property type="entry name" value="AAA"/>
    <property type="match status" value="1"/>
</dbReference>
<dbReference type="SUPFAM" id="SSF52540">
    <property type="entry name" value="P-loop containing nucleoside triphosphate hydrolases"/>
    <property type="match status" value="1"/>
</dbReference>
<dbReference type="RefSeq" id="WP_044296867.1">
    <property type="nucleotide sequence ID" value="NZ_CAUSDN010000260.1"/>
</dbReference>
<dbReference type="PANTHER" id="PTHR43776">
    <property type="entry name" value="TRANSPORT ATP-BINDING PROTEIN"/>
    <property type="match status" value="1"/>
</dbReference>